<accession>A0ABN8R9T9</accession>
<sequence>MLRTMPSRRQFMLIFLFFLCILFMLIYHNPRNLQPNETTTDNEGETNYSPEERQISRKQRLKEYCNTHTYDNSPTPEDLHMLAVDDEQKFIYCVISKVGTTTWKSVLARPRGNNPRINRWVMWKRLTNYTEEERKTRLKTYFKFMFVREPLHRMVSAYKNKFLQIPGYTKDIRKEIVKEFRPESYDPDGKNFVSFPEFIQYFSDNKTRNQHWRQYEKICHPCVIDYDFIGHYETLKEDAPLLLKMAGIKESAKFPPIHKSTSTAQVVNYYSNVSVDVIKRIGELYRSDFEMFGYEYLGPIKQLLNVD</sequence>
<dbReference type="InterPro" id="IPR005331">
    <property type="entry name" value="Sulfotransferase"/>
</dbReference>
<evidence type="ECO:0000256" key="7">
    <source>
        <dbReference type="ARBA" id="ARBA00023136"/>
    </source>
</evidence>
<evidence type="ECO:0000256" key="9">
    <source>
        <dbReference type="RuleBase" id="RU364020"/>
    </source>
</evidence>
<feature type="transmembrane region" description="Helical" evidence="9">
    <location>
        <begin position="12"/>
        <end position="28"/>
    </location>
</feature>
<organism evidence="10 11">
    <name type="scientific">Porites lobata</name>
    <dbReference type="NCBI Taxonomy" id="104759"/>
    <lineage>
        <taxon>Eukaryota</taxon>
        <taxon>Metazoa</taxon>
        <taxon>Cnidaria</taxon>
        <taxon>Anthozoa</taxon>
        <taxon>Hexacorallia</taxon>
        <taxon>Scleractinia</taxon>
        <taxon>Fungiina</taxon>
        <taxon>Poritidae</taxon>
        <taxon>Porites</taxon>
    </lineage>
</organism>
<keyword evidence="11" id="KW-1185">Reference proteome</keyword>
<comment type="subcellular location">
    <subcellularLocation>
        <location evidence="1 9">Golgi apparatus membrane</location>
        <topology evidence="1 9">Single-pass type II membrane protein</topology>
    </subcellularLocation>
</comment>
<keyword evidence="4 9" id="KW-0812">Transmembrane</keyword>
<dbReference type="EC" id="2.8.2.-" evidence="9"/>
<keyword evidence="8 9" id="KW-0325">Glycoprotein</keyword>
<dbReference type="Proteomes" id="UP001159405">
    <property type="component" value="Unassembled WGS sequence"/>
</dbReference>
<keyword evidence="6 9" id="KW-0333">Golgi apparatus</keyword>
<evidence type="ECO:0000256" key="6">
    <source>
        <dbReference type="ARBA" id="ARBA00023034"/>
    </source>
</evidence>
<comment type="similarity">
    <text evidence="2 9">Belongs to the sulfotransferase 2 family.</text>
</comment>
<evidence type="ECO:0000256" key="1">
    <source>
        <dbReference type="ARBA" id="ARBA00004323"/>
    </source>
</evidence>
<dbReference type="PANTHER" id="PTHR12137">
    <property type="entry name" value="CARBOHYDRATE SULFOTRANSFERASE"/>
    <property type="match status" value="1"/>
</dbReference>
<dbReference type="Pfam" id="PF03567">
    <property type="entry name" value="Sulfotransfer_2"/>
    <property type="match status" value="1"/>
</dbReference>
<evidence type="ECO:0000256" key="5">
    <source>
        <dbReference type="ARBA" id="ARBA00022989"/>
    </source>
</evidence>
<protein>
    <recommendedName>
        <fullName evidence="9">Carbohydrate sulfotransferase</fullName>
        <ecNumber evidence="9">2.8.2.-</ecNumber>
    </recommendedName>
</protein>
<keyword evidence="5 9" id="KW-1133">Transmembrane helix</keyword>
<evidence type="ECO:0000256" key="2">
    <source>
        <dbReference type="ARBA" id="ARBA00006339"/>
    </source>
</evidence>
<evidence type="ECO:0000313" key="10">
    <source>
        <dbReference type="EMBL" id="CAH3175081.1"/>
    </source>
</evidence>
<evidence type="ECO:0000256" key="3">
    <source>
        <dbReference type="ARBA" id="ARBA00022679"/>
    </source>
</evidence>
<evidence type="ECO:0000313" key="11">
    <source>
        <dbReference type="Proteomes" id="UP001159405"/>
    </source>
</evidence>
<dbReference type="PANTHER" id="PTHR12137:SF2">
    <property type="entry name" value="CARBOHYDRATE SULFOTRANSFERASE 10"/>
    <property type="match status" value="1"/>
</dbReference>
<name>A0ABN8R9T9_9CNID</name>
<keyword evidence="9" id="KW-0735">Signal-anchor</keyword>
<dbReference type="InterPro" id="IPR018011">
    <property type="entry name" value="Carb_sulfotrans_8-10"/>
</dbReference>
<keyword evidence="7 9" id="KW-0472">Membrane</keyword>
<keyword evidence="3 9" id="KW-0808">Transferase</keyword>
<reference evidence="10 11" key="1">
    <citation type="submission" date="2022-05" db="EMBL/GenBank/DDBJ databases">
        <authorList>
            <consortium name="Genoscope - CEA"/>
            <person name="William W."/>
        </authorList>
    </citation>
    <scope>NUCLEOTIDE SEQUENCE [LARGE SCALE GENOMIC DNA]</scope>
</reference>
<dbReference type="EMBL" id="CALNXK010000196">
    <property type="protein sequence ID" value="CAH3175081.1"/>
    <property type="molecule type" value="Genomic_DNA"/>
</dbReference>
<evidence type="ECO:0000256" key="8">
    <source>
        <dbReference type="ARBA" id="ARBA00023180"/>
    </source>
</evidence>
<evidence type="ECO:0000256" key="4">
    <source>
        <dbReference type="ARBA" id="ARBA00022692"/>
    </source>
</evidence>
<proteinExistence type="inferred from homology"/>
<keyword evidence="9" id="KW-0119">Carbohydrate metabolism</keyword>
<gene>
    <name evidence="10" type="ORF">PLOB_00015635</name>
</gene>
<comment type="caution">
    <text evidence="10">The sequence shown here is derived from an EMBL/GenBank/DDBJ whole genome shotgun (WGS) entry which is preliminary data.</text>
</comment>